<evidence type="ECO:0000313" key="1">
    <source>
        <dbReference type="EMBL" id="TQD84193.1"/>
    </source>
</evidence>
<reference evidence="1 2" key="1">
    <citation type="journal article" date="2019" name="G3 (Bethesda)">
        <title>Sequencing of a Wild Apple (Malus baccata) Genome Unravels the Differences Between Cultivated and Wild Apple Species Regarding Disease Resistance and Cold Tolerance.</title>
        <authorList>
            <person name="Chen X."/>
        </authorList>
    </citation>
    <scope>NUCLEOTIDE SEQUENCE [LARGE SCALE GENOMIC DNA]</scope>
    <source>
        <strain evidence="2">cv. Shandingzi</strain>
        <tissue evidence="1">Leaves</tissue>
    </source>
</reference>
<sequence>MSIFTDISSNNRLAIVMVPENPPQAECRMQIPSVFAGAKRAIQINLAAVPILDRPPHLGPLEILENPSEKHVISLLFDVHAAGPITNVQAVAAEPAVEKLVALLTAQIPNPRSQMRPHRSADLPFLANRKFAAHSNGAIIDGDLILRRLRRR</sequence>
<gene>
    <name evidence="1" type="ORF">C1H46_030283</name>
</gene>
<proteinExistence type="predicted"/>
<dbReference type="EMBL" id="VIEB01000648">
    <property type="protein sequence ID" value="TQD84193.1"/>
    <property type="molecule type" value="Genomic_DNA"/>
</dbReference>
<keyword evidence="2" id="KW-1185">Reference proteome</keyword>
<protein>
    <submittedName>
        <fullName evidence="1">Uncharacterized protein</fullName>
    </submittedName>
</protein>
<dbReference type="Proteomes" id="UP000315295">
    <property type="component" value="Unassembled WGS sequence"/>
</dbReference>
<evidence type="ECO:0000313" key="2">
    <source>
        <dbReference type="Proteomes" id="UP000315295"/>
    </source>
</evidence>
<accession>A0A540LCJ4</accession>
<name>A0A540LCJ4_MALBA</name>
<dbReference type="AlphaFoldDB" id="A0A540LCJ4"/>
<comment type="caution">
    <text evidence="1">The sequence shown here is derived from an EMBL/GenBank/DDBJ whole genome shotgun (WGS) entry which is preliminary data.</text>
</comment>
<organism evidence="1 2">
    <name type="scientific">Malus baccata</name>
    <name type="common">Siberian crab apple</name>
    <name type="synonym">Pyrus baccata</name>
    <dbReference type="NCBI Taxonomy" id="106549"/>
    <lineage>
        <taxon>Eukaryota</taxon>
        <taxon>Viridiplantae</taxon>
        <taxon>Streptophyta</taxon>
        <taxon>Embryophyta</taxon>
        <taxon>Tracheophyta</taxon>
        <taxon>Spermatophyta</taxon>
        <taxon>Magnoliopsida</taxon>
        <taxon>eudicotyledons</taxon>
        <taxon>Gunneridae</taxon>
        <taxon>Pentapetalae</taxon>
        <taxon>rosids</taxon>
        <taxon>fabids</taxon>
        <taxon>Rosales</taxon>
        <taxon>Rosaceae</taxon>
        <taxon>Amygdaloideae</taxon>
        <taxon>Maleae</taxon>
        <taxon>Malus</taxon>
    </lineage>
</organism>